<keyword evidence="3" id="KW-1185">Reference proteome</keyword>
<dbReference type="PATRIC" id="fig|1286094.4.peg.1571"/>
<comment type="caution">
    <text evidence="2">The sequence shown here is derived from an EMBL/GenBank/DDBJ whole genome shotgun (WGS) entry which is preliminary data.</text>
</comment>
<accession>S3ZR84</accession>
<dbReference type="Proteomes" id="UP000014629">
    <property type="component" value="Unassembled WGS sequence"/>
</dbReference>
<evidence type="ECO:0008006" key="4">
    <source>
        <dbReference type="Google" id="ProtNLM"/>
    </source>
</evidence>
<evidence type="ECO:0000313" key="3">
    <source>
        <dbReference type="Proteomes" id="UP000014629"/>
    </source>
</evidence>
<proteinExistence type="predicted"/>
<sequence length="184" mass="19782">MAAVGVLAALGSLTACSDSDGGESPEKPRATATSSKPAASPSPSDASDGAKGELLAAYRSYWNEKTTAYAKGSMSGTKLKTYAKGNALGMAQADLVRLKSAGQIIKGKPDLAPKVSRLDLGKKVPFAQITDCVDVAEWKPIDRKTREEIVLPKERRIKYVSRVTAERWDKQWVILEVKPEDKAC</sequence>
<dbReference type="EMBL" id="AOPZ01000063">
    <property type="protein sequence ID" value="EPH45329.1"/>
    <property type="molecule type" value="Genomic_DNA"/>
</dbReference>
<protein>
    <recommendedName>
        <fullName evidence="4">Secreted protein/lipoprotein</fullName>
    </recommendedName>
</protein>
<gene>
    <name evidence="2" type="ORF">STRAU_1594</name>
</gene>
<evidence type="ECO:0000256" key="1">
    <source>
        <dbReference type="SAM" id="MobiDB-lite"/>
    </source>
</evidence>
<organism evidence="2 3">
    <name type="scientific">Streptomyces aurantiacus JA 4570</name>
    <dbReference type="NCBI Taxonomy" id="1286094"/>
    <lineage>
        <taxon>Bacteria</taxon>
        <taxon>Bacillati</taxon>
        <taxon>Actinomycetota</taxon>
        <taxon>Actinomycetes</taxon>
        <taxon>Kitasatosporales</taxon>
        <taxon>Streptomycetaceae</taxon>
        <taxon>Streptomyces</taxon>
        <taxon>Streptomyces aurantiacus group</taxon>
    </lineage>
</organism>
<feature type="compositionally biased region" description="Low complexity" evidence="1">
    <location>
        <begin position="30"/>
        <end position="49"/>
    </location>
</feature>
<feature type="region of interest" description="Disordered" evidence="1">
    <location>
        <begin position="14"/>
        <end position="50"/>
    </location>
</feature>
<dbReference type="AlphaFoldDB" id="S3ZR84"/>
<name>S3ZR84_9ACTN</name>
<reference evidence="2 3" key="1">
    <citation type="submission" date="2013-02" db="EMBL/GenBank/DDBJ databases">
        <title>Draft Genome Sequence of Streptomyces aurantiacus, Which Produces Setomimycin.</title>
        <authorList>
            <person name="Gruening B.A."/>
            <person name="Praeg A."/>
            <person name="Erxleben A."/>
            <person name="Guenther S."/>
            <person name="Mueller M."/>
        </authorList>
    </citation>
    <scope>NUCLEOTIDE SEQUENCE [LARGE SCALE GENOMIC DNA]</scope>
    <source>
        <strain evidence="2 3">JA 4570</strain>
    </source>
</reference>
<evidence type="ECO:0000313" key="2">
    <source>
        <dbReference type="EMBL" id="EPH45329.1"/>
    </source>
</evidence>